<dbReference type="Proteomes" id="UP000529783">
    <property type="component" value="Unassembled WGS sequence"/>
</dbReference>
<evidence type="ECO:0000313" key="2">
    <source>
        <dbReference type="EMBL" id="NYD51856.1"/>
    </source>
</evidence>
<name>A0A7Y9EQE4_9ACTN</name>
<reference evidence="2 3" key="1">
    <citation type="submission" date="2020-07" db="EMBL/GenBank/DDBJ databases">
        <title>Sequencing the genomes of 1000 actinobacteria strains.</title>
        <authorList>
            <person name="Klenk H.-P."/>
        </authorList>
    </citation>
    <scope>NUCLEOTIDE SEQUENCE [LARGE SCALE GENOMIC DNA]</scope>
    <source>
        <strain evidence="2 3">DSM 40398</strain>
    </source>
</reference>
<sequence>MVLVHLRKGETFAELGAGAEVSTSTAWRYVQEHWRSYTEVTVFGLAGLALVQ</sequence>
<organism evidence="2 3">
    <name type="scientific">Actinomadura luteofluorescens</name>
    <dbReference type="NCBI Taxonomy" id="46163"/>
    <lineage>
        <taxon>Bacteria</taxon>
        <taxon>Bacillati</taxon>
        <taxon>Actinomycetota</taxon>
        <taxon>Actinomycetes</taxon>
        <taxon>Streptosporangiales</taxon>
        <taxon>Thermomonosporaceae</taxon>
        <taxon>Actinomadura</taxon>
    </lineage>
</organism>
<protein>
    <recommendedName>
        <fullName evidence="1">Transposase Helix-turn-helix domain-containing protein</fullName>
    </recommendedName>
</protein>
<feature type="domain" description="Transposase Helix-turn-helix" evidence="1">
    <location>
        <begin position="1"/>
        <end position="32"/>
    </location>
</feature>
<evidence type="ECO:0000259" key="1">
    <source>
        <dbReference type="Pfam" id="PF13613"/>
    </source>
</evidence>
<evidence type="ECO:0000313" key="3">
    <source>
        <dbReference type="Proteomes" id="UP000529783"/>
    </source>
</evidence>
<dbReference type="EMBL" id="JACCBA010000001">
    <property type="protein sequence ID" value="NYD51856.1"/>
    <property type="molecule type" value="Genomic_DNA"/>
</dbReference>
<accession>A0A7Y9EQE4</accession>
<dbReference type="InterPro" id="IPR027805">
    <property type="entry name" value="Transposase_HTH_dom"/>
</dbReference>
<proteinExistence type="predicted"/>
<dbReference type="Pfam" id="PF13613">
    <property type="entry name" value="HTH_Tnp_4"/>
    <property type="match status" value="1"/>
</dbReference>
<comment type="caution">
    <text evidence="2">The sequence shown here is derived from an EMBL/GenBank/DDBJ whole genome shotgun (WGS) entry which is preliminary data.</text>
</comment>
<gene>
    <name evidence="2" type="ORF">BJY14_007839</name>
</gene>
<keyword evidence="3" id="KW-1185">Reference proteome</keyword>
<dbReference type="AlphaFoldDB" id="A0A7Y9EQE4"/>